<sequence>MKAFIELNSATPEKLGERVLIDVMSIVSVSEDRECTWVDLSSGAGHYVTQTVDYIFEKMEKAFAHLDS</sequence>
<dbReference type="Proteomes" id="UP000423725">
    <property type="component" value="Segment"/>
</dbReference>
<accession>A0A649VA42</accession>
<gene>
    <name evidence="1" type="primary">40</name>
    <name evidence="1" type="ORF">SEA_YECEY3_40</name>
</gene>
<dbReference type="RefSeq" id="YP_010061465.1">
    <property type="nucleotide sequence ID" value="NC_054783.1"/>
</dbReference>
<reference evidence="1 2" key="1">
    <citation type="submission" date="2019-10" db="EMBL/GenBank/DDBJ databases">
        <authorList>
            <person name="Curtis N."/>
            <person name="Kistler A.L."/>
            <person name="Garlena R.A."/>
            <person name="Russell D.A."/>
            <person name="Pope W.H."/>
            <person name="Jacobs-Sera D."/>
            <person name="Hatfull G.F."/>
        </authorList>
    </citation>
    <scope>NUCLEOTIDE SEQUENCE [LARGE SCALE GENOMIC DNA]</scope>
</reference>
<evidence type="ECO:0000313" key="2">
    <source>
        <dbReference type="Proteomes" id="UP000423725"/>
    </source>
</evidence>
<keyword evidence="2" id="KW-1185">Reference proteome</keyword>
<organism evidence="1 2">
    <name type="scientific">Mycobacterium phage Yecey3</name>
    <dbReference type="NCBI Taxonomy" id="2656617"/>
    <lineage>
        <taxon>Viruses</taxon>
        <taxon>Duplodnaviria</taxon>
        <taxon>Heunggongvirae</taxon>
        <taxon>Uroviricota</taxon>
        <taxon>Caudoviricetes</taxon>
        <taxon>Yeceytrevirus</taxon>
        <taxon>Yeceytrevirus yecey3</taxon>
    </lineage>
</organism>
<dbReference type="EMBL" id="MN585979">
    <property type="protein sequence ID" value="QGJ88792.1"/>
    <property type="molecule type" value="Genomic_DNA"/>
</dbReference>
<dbReference type="KEGG" id="vg:64871083"/>
<protein>
    <submittedName>
        <fullName evidence="1">Uncharacterized protein</fullName>
    </submittedName>
</protein>
<name>A0A649VA42_9CAUD</name>
<proteinExistence type="predicted"/>
<evidence type="ECO:0000313" key="1">
    <source>
        <dbReference type="EMBL" id="QGJ88792.1"/>
    </source>
</evidence>
<dbReference type="GeneID" id="64871083"/>